<dbReference type="SUPFAM" id="SSF55469">
    <property type="entry name" value="FMN-dependent nitroreductase-like"/>
    <property type="match status" value="1"/>
</dbReference>
<reference evidence="7 8" key="1">
    <citation type="submission" date="2024-04" db="EMBL/GenBank/DDBJ databases">
        <title>Tritrichomonas musculus Genome.</title>
        <authorList>
            <person name="Alves-Ferreira E."/>
            <person name="Grigg M."/>
            <person name="Lorenzi H."/>
            <person name="Galac M."/>
        </authorList>
    </citation>
    <scope>NUCLEOTIDE SEQUENCE [LARGE SCALE GENOMIC DNA]</scope>
    <source>
        <strain evidence="7 8">EAF2021</strain>
    </source>
</reference>
<keyword evidence="4" id="KW-0288">FMN</keyword>
<gene>
    <name evidence="7" type="ORF">M9Y10_011359</name>
</gene>
<keyword evidence="3" id="KW-0285">Flavoprotein</keyword>
<comment type="cofactor">
    <cofactor evidence="1">
        <name>FMN</name>
        <dbReference type="ChEBI" id="CHEBI:58210"/>
    </cofactor>
</comment>
<dbReference type="InterPro" id="IPR000415">
    <property type="entry name" value="Nitroreductase-like"/>
</dbReference>
<evidence type="ECO:0000256" key="1">
    <source>
        <dbReference type="ARBA" id="ARBA00001917"/>
    </source>
</evidence>
<dbReference type="PANTHER" id="PTHR43673:SF2">
    <property type="entry name" value="NITROREDUCTASE"/>
    <property type="match status" value="1"/>
</dbReference>
<proteinExistence type="inferred from homology"/>
<dbReference type="PANTHER" id="PTHR43673">
    <property type="entry name" value="NAD(P)H NITROREDUCTASE YDGI-RELATED"/>
    <property type="match status" value="1"/>
</dbReference>
<evidence type="ECO:0000313" key="7">
    <source>
        <dbReference type="EMBL" id="KAK8863671.1"/>
    </source>
</evidence>
<evidence type="ECO:0000313" key="8">
    <source>
        <dbReference type="Proteomes" id="UP001470230"/>
    </source>
</evidence>
<evidence type="ECO:0000256" key="2">
    <source>
        <dbReference type="ARBA" id="ARBA00007118"/>
    </source>
</evidence>
<dbReference type="EMBL" id="JAPFFF010000017">
    <property type="protein sequence ID" value="KAK8863671.1"/>
    <property type="molecule type" value="Genomic_DNA"/>
</dbReference>
<evidence type="ECO:0000256" key="5">
    <source>
        <dbReference type="ARBA" id="ARBA00023002"/>
    </source>
</evidence>
<dbReference type="Gene3D" id="3.40.109.10">
    <property type="entry name" value="NADH Oxidase"/>
    <property type="match status" value="1"/>
</dbReference>
<sequence>MDAFQALDSRRTVRQYQADYKIPKDILEKIVNVVLKSPTACNVQEIDLIVVTKKDLLTQIEKVALPSFPDKLQDSFNQRKSQLGVQNVITCDASCVIFLVKNSRADPTFTAIDTGIVSMAIMVAARDFGLDSMCLGCLLWGDKSKTEELIGANKGDLVMAVAIGKARSDHQEQPKEVLAKANYIE</sequence>
<feature type="domain" description="Nitroreductase" evidence="6">
    <location>
        <begin position="8"/>
        <end position="165"/>
    </location>
</feature>
<evidence type="ECO:0000259" key="6">
    <source>
        <dbReference type="Pfam" id="PF00881"/>
    </source>
</evidence>
<evidence type="ECO:0000256" key="4">
    <source>
        <dbReference type="ARBA" id="ARBA00022643"/>
    </source>
</evidence>
<organism evidence="7 8">
    <name type="scientific">Tritrichomonas musculus</name>
    <dbReference type="NCBI Taxonomy" id="1915356"/>
    <lineage>
        <taxon>Eukaryota</taxon>
        <taxon>Metamonada</taxon>
        <taxon>Parabasalia</taxon>
        <taxon>Tritrichomonadida</taxon>
        <taxon>Tritrichomonadidae</taxon>
        <taxon>Tritrichomonas</taxon>
    </lineage>
</organism>
<name>A0ABR2IJD4_9EUKA</name>
<evidence type="ECO:0000256" key="3">
    <source>
        <dbReference type="ARBA" id="ARBA00022630"/>
    </source>
</evidence>
<protein>
    <recommendedName>
        <fullName evidence="6">Nitroreductase domain-containing protein</fullName>
    </recommendedName>
</protein>
<comment type="caution">
    <text evidence="7">The sequence shown here is derived from an EMBL/GenBank/DDBJ whole genome shotgun (WGS) entry which is preliminary data.</text>
</comment>
<dbReference type="InterPro" id="IPR029479">
    <property type="entry name" value="Nitroreductase"/>
</dbReference>
<keyword evidence="8" id="KW-1185">Reference proteome</keyword>
<comment type="similarity">
    <text evidence="2">Belongs to the nitroreductase family.</text>
</comment>
<dbReference type="Proteomes" id="UP001470230">
    <property type="component" value="Unassembled WGS sequence"/>
</dbReference>
<dbReference type="Pfam" id="PF00881">
    <property type="entry name" value="Nitroreductase"/>
    <property type="match status" value="1"/>
</dbReference>
<accession>A0ABR2IJD4</accession>
<keyword evidence="5" id="KW-0560">Oxidoreductase</keyword>